<dbReference type="Gene3D" id="3.20.20.150">
    <property type="entry name" value="Divalent-metal-dependent TIM barrel enzymes"/>
    <property type="match status" value="1"/>
</dbReference>
<dbReference type="PANTHER" id="PTHR12110">
    <property type="entry name" value="HYDROXYPYRUVATE ISOMERASE"/>
    <property type="match status" value="1"/>
</dbReference>
<keyword evidence="2" id="KW-0413">Isomerase</keyword>
<evidence type="ECO:0000313" key="2">
    <source>
        <dbReference type="EMBL" id="KNB49441.1"/>
    </source>
</evidence>
<organism evidence="2 3">
    <name type="scientific">Streptomyces caatingaensis</name>
    <dbReference type="NCBI Taxonomy" id="1678637"/>
    <lineage>
        <taxon>Bacteria</taxon>
        <taxon>Bacillati</taxon>
        <taxon>Actinomycetota</taxon>
        <taxon>Actinomycetes</taxon>
        <taxon>Kitasatosporales</taxon>
        <taxon>Streptomycetaceae</taxon>
        <taxon>Streptomyces</taxon>
    </lineage>
</organism>
<gene>
    <name evidence="2" type="ORF">AC230_29810</name>
</gene>
<feature type="domain" description="Xylose isomerase-like TIM barrel" evidence="1">
    <location>
        <begin position="19"/>
        <end position="238"/>
    </location>
</feature>
<name>A0A0K9X8L3_9ACTN</name>
<sequence length="257" mass="26877">MKLAFSTLGVPGLPLPDVVRLARSDGWDGVELRVHPEEPLHLGSPAAERRAAARLFASAGVSVLGVAGYARAAADGPDGPVLAELGALARLAADVGAPHVRVFPGGGSGTTAARRLAAVAPLAQSLGVRLLLETHDARPRGRDVLRILALVGHRAVGALWDVLHTWRAGEAPAESLAALAPHLGYVQVKDVASREDVTPVRLGAGALPLAECVRTAGRRSEWLCWEYERRWFAEAEEFGAVSGAGLACLRRLTAGEG</sequence>
<dbReference type="GO" id="GO:0016853">
    <property type="term" value="F:isomerase activity"/>
    <property type="evidence" value="ECO:0007669"/>
    <property type="project" value="UniProtKB-KW"/>
</dbReference>
<dbReference type="AlphaFoldDB" id="A0A0K9X8L3"/>
<dbReference type="PATRIC" id="fig|1678637.3.peg.6348"/>
<reference evidence="3" key="1">
    <citation type="submission" date="2015-07" db="EMBL/GenBank/DDBJ databases">
        <title>Draft genome sequence of Streptomyces sp. CMAA 1322, a bacterium isolated from Caatinga biome, from dry forest semiarid of Brazil.</title>
        <authorList>
            <person name="Santos S.N."/>
            <person name="Gacesa R."/>
            <person name="Taketani R.G."/>
            <person name="Long P.F."/>
            <person name="Melo I.S."/>
        </authorList>
    </citation>
    <scope>NUCLEOTIDE SEQUENCE [LARGE SCALE GENOMIC DNA]</scope>
    <source>
        <strain evidence="3">CMAA 1322</strain>
    </source>
</reference>
<dbReference type="SUPFAM" id="SSF51658">
    <property type="entry name" value="Xylose isomerase-like"/>
    <property type="match status" value="1"/>
</dbReference>
<evidence type="ECO:0000313" key="3">
    <source>
        <dbReference type="Proteomes" id="UP000037288"/>
    </source>
</evidence>
<dbReference type="Proteomes" id="UP000037288">
    <property type="component" value="Unassembled WGS sequence"/>
</dbReference>
<comment type="caution">
    <text evidence="2">The sequence shown here is derived from an EMBL/GenBank/DDBJ whole genome shotgun (WGS) entry which is preliminary data.</text>
</comment>
<dbReference type="EMBL" id="LFXA01000018">
    <property type="protein sequence ID" value="KNB49441.1"/>
    <property type="molecule type" value="Genomic_DNA"/>
</dbReference>
<dbReference type="STRING" id="1678637.AC230_29810"/>
<dbReference type="OrthoDB" id="9815124at2"/>
<dbReference type="Pfam" id="PF01261">
    <property type="entry name" value="AP_endonuc_2"/>
    <property type="match status" value="1"/>
</dbReference>
<dbReference type="InterPro" id="IPR013022">
    <property type="entry name" value="Xyl_isomerase-like_TIM-brl"/>
</dbReference>
<protein>
    <submittedName>
        <fullName evidence="2">Xylose isomerase</fullName>
    </submittedName>
</protein>
<dbReference type="InterPro" id="IPR036237">
    <property type="entry name" value="Xyl_isomerase-like_sf"/>
</dbReference>
<dbReference type="RefSeq" id="WP_049719393.1">
    <property type="nucleotide sequence ID" value="NZ_LFXA01000018.1"/>
</dbReference>
<evidence type="ECO:0000259" key="1">
    <source>
        <dbReference type="Pfam" id="PF01261"/>
    </source>
</evidence>
<proteinExistence type="predicted"/>
<keyword evidence="3" id="KW-1185">Reference proteome</keyword>
<accession>A0A0K9X8L3</accession>
<dbReference type="InterPro" id="IPR050312">
    <property type="entry name" value="IolE/XylAMocC-like"/>
</dbReference>